<proteinExistence type="predicted"/>
<evidence type="ECO:0000313" key="3">
    <source>
        <dbReference type="Proteomes" id="UP000828390"/>
    </source>
</evidence>
<organism evidence="2 3">
    <name type="scientific">Dreissena polymorpha</name>
    <name type="common">Zebra mussel</name>
    <name type="synonym">Mytilus polymorpha</name>
    <dbReference type="NCBI Taxonomy" id="45954"/>
    <lineage>
        <taxon>Eukaryota</taxon>
        <taxon>Metazoa</taxon>
        <taxon>Spiralia</taxon>
        <taxon>Lophotrochozoa</taxon>
        <taxon>Mollusca</taxon>
        <taxon>Bivalvia</taxon>
        <taxon>Autobranchia</taxon>
        <taxon>Heteroconchia</taxon>
        <taxon>Euheterodonta</taxon>
        <taxon>Imparidentia</taxon>
        <taxon>Neoheterodontei</taxon>
        <taxon>Myida</taxon>
        <taxon>Dreissenoidea</taxon>
        <taxon>Dreissenidae</taxon>
        <taxon>Dreissena</taxon>
    </lineage>
</organism>
<gene>
    <name evidence="2" type="ORF">DPMN_063699</name>
</gene>
<dbReference type="EMBL" id="JAIWYP010000013">
    <property type="protein sequence ID" value="KAH3720795.1"/>
    <property type="molecule type" value="Genomic_DNA"/>
</dbReference>
<protein>
    <submittedName>
        <fullName evidence="2">Uncharacterized protein</fullName>
    </submittedName>
</protein>
<feature type="compositionally biased region" description="Basic and acidic residues" evidence="1">
    <location>
        <begin position="26"/>
        <end position="35"/>
    </location>
</feature>
<evidence type="ECO:0000313" key="2">
    <source>
        <dbReference type="EMBL" id="KAH3720795.1"/>
    </source>
</evidence>
<dbReference type="Proteomes" id="UP000828390">
    <property type="component" value="Unassembled WGS sequence"/>
</dbReference>
<dbReference type="AlphaFoldDB" id="A0A9D4CC26"/>
<sequence length="63" mass="6942">MSIFARAIVKRSGRPTRKFFASNPPLKERRPDRAASGRMNISAQAVADYFKLLSSTIESSASP</sequence>
<accession>A0A9D4CC26</accession>
<evidence type="ECO:0000256" key="1">
    <source>
        <dbReference type="SAM" id="MobiDB-lite"/>
    </source>
</evidence>
<name>A0A9D4CC26_DREPO</name>
<reference evidence="2" key="1">
    <citation type="journal article" date="2019" name="bioRxiv">
        <title>The Genome of the Zebra Mussel, Dreissena polymorpha: A Resource for Invasive Species Research.</title>
        <authorList>
            <person name="McCartney M.A."/>
            <person name="Auch B."/>
            <person name="Kono T."/>
            <person name="Mallez S."/>
            <person name="Zhang Y."/>
            <person name="Obille A."/>
            <person name="Becker A."/>
            <person name="Abrahante J.E."/>
            <person name="Garbe J."/>
            <person name="Badalamenti J.P."/>
            <person name="Herman A."/>
            <person name="Mangelson H."/>
            <person name="Liachko I."/>
            <person name="Sullivan S."/>
            <person name="Sone E.D."/>
            <person name="Koren S."/>
            <person name="Silverstein K.A.T."/>
            <person name="Beckman K.B."/>
            <person name="Gohl D.M."/>
        </authorList>
    </citation>
    <scope>NUCLEOTIDE SEQUENCE</scope>
    <source>
        <strain evidence="2">Duluth1</strain>
        <tissue evidence="2">Whole animal</tissue>
    </source>
</reference>
<comment type="caution">
    <text evidence="2">The sequence shown here is derived from an EMBL/GenBank/DDBJ whole genome shotgun (WGS) entry which is preliminary data.</text>
</comment>
<feature type="region of interest" description="Disordered" evidence="1">
    <location>
        <begin position="16"/>
        <end position="37"/>
    </location>
</feature>
<keyword evidence="3" id="KW-1185">Reference proteome</keyword>
<reference evidence="2" key="2">
    <citation type="submission" date="2020-11" db="EMBL/GenBank/DDBJ databases">
        <authorList>
            <person name="McCartney M.A."/>
            <person name="Auch B."/>
            <person name="Kono T."/>
            <person name="Mallez S."/>
            <person name="Becker A."/>
            <person name="Gohl D.M."/>
            <person name="Silverstein K.A.T."/>
            <person name="Koren S."/>
            <person name="Bechman K.B."/>
            <person name="Herman A."/>
            <person name="Abrahante J.E."/>
            <person name="Garbe J."/>
        </authorList>
    </citation>
    <scope>NUCLEOTIDE SEQUENCE</scope>
    <source>
        <strain evidence="2">Duluth1</strain>
        <tissue evidence="2">Whole animal</tissue>
    </source>
</reference>